<evidence type="ECO:0000256" key="2">
    <source>
        <dbReference type="ARBA" id="ARBA00022840"/>
    </source>
</evidence>
<evidence type="ECO:0000313" key="4">
    <source>
        <dbReference type="Proteomes" id="UP000289738"/>
    </source>
</evidence>
<dbReference type="Pfam" id="PF13855">
    <property type="entry name" value="LRR_8"/>
    <property type="match status" value="1"/>
</dbReference>
<keyword evidence="2" id="KW-0067">ATP-binding</keyword>
<proteinExistence type="predicted"/>
<dbReference type="GO" id="GO:0140662">
    <property type="term" value="F:ATP-dependent protein folding chaperone"/>
    <property type="evidence" value="ECO:0007669"/>
    <property type="project" value="InterPro"/>
</dbReference>
<comment type="caution">
    <text evidence="3">The sequence shown here is derived from an EMBL/GenBank/DDBJ whole genome shotgun (WGS) entry which is preliminary data.</text>
</comment>
<accession>A0A445BL84</accession>
<dbReference type="InterPro" id="IPR013126">
    <property type="entry name" value="Hsp_70_fam"/>
</dbReference>
<dbReference type="PANTHER" id="PTHR45752:SF195">
    <property type="entry name" value="LEUCINE-RICH REPEAT (LRR) FAMILY PROTEIN-RELATED"/>
    <property type="match status" value="1"/>
</dbReference>
<dbReference type="GO" id="GO:0005524">
    <property type="term" value="F:ATP binding"/>
    <property type="evidence" value="ECO:0007669"/>
    <property type="project" value="UniProtKB-KW"/>
</dbReference>
<dbReference type="SUPFAM" id="SSF53067">
    <property type="entry name" value="Actin-like ATPase domain"/>
    <property type="match status" value="1"/>
</dbReference>
<organism evidence="3 4">
    <name type="scientific">Arachis hypogaea</name>
    <name type="common">Peanut</name>
    <dbReference type="NCBI Taxonomy" id="3818"/>
    <lineage>
        <taxon>Eukaryota</taxon>
        <taxon>Viridiplantae</taxon>
        <taxon>Streptophyta</taxon>
        <taxon>Embryophyta</taxon>
        <taxon>Tracheophyta</taxon>
        <taxon>Spermatophyta</taxon>
        <taxon>Magnoliopsida</taxon>
        <taxon>eudicotyledons</taxon>
        <taxon>Gunneridae</taxon>
        <taxon>Pentapetalae</taxon>
        <taxon>rosids</taxon>
        <taxon>fabids</taxon>
        <taxon>Fabales</taxon>
        <taxon>Fabaceae</taxon>
        <taxon>Papilionoideae</taxon>
        <taxon>50 kb inversion clade</taxon>
        <taxon>dalbergioids sensu lato</taxon>
        <taxon>Dalbergieae</taxon>
        <taxon>Pterocarpus clade</taxon>
        <taxon>Arachis</taxon>
    </lineage>
</organism>
<sequence length="265" mass="30100">MRRQKLWKGVQNLVNLELVDLNYSSHLVELPDFSKAPNLEEVNVSNCKSLQQIPQSILSSQRLVSSHHQSLKTLSFYSCIGLREFPLTQLNHNTNKLVLSALLEWLKLDYCSILSLLPDNISILSSLKDLSICHSSVRSLPESIKRMSRLKYLNLSNCERLQSVPELPSSILGLIAFNCISLHTIFIVKDVRWNAELGGQNMKLRLVEHFVDEFNKQVGGGIDVRKFPKSMEKLKKQVKQTKEILNANTTAPISVESLHNLVRSK</sequence>
<dbReference type="InterPro" id="IPR043129">
    <property type="entry name" value="ATPase_NBD"/>
</dbReference>
<reference evidence="3 4" key="1">
    <citation type="submission" date="2019-01" db="EMBL/GenBank/DDBJ databases">
        <title>Sequencing of cultivated peanut Arachis hypogaea provides insights into genome evolution and oil improvement.</title>
        <authorList>
            <person name="Chen X."/>
        </authorList>
    </citation>
    <scope>NUCLEOTIDE SEQUENCE [LARGE SCALE GENOMIC DNA]</scope>
    <source>
        <strain evidence="4">cv. Fuhuasheng</strain>
        <tissue evidence="3">Leaves</tissue>
    </source>
</reference>
<dbReference type="Proteomes" id="UP000289738">
    <property type="component" value="Chromosome A09"/>
</dbReference>
<gene>
    <name evidence="3" type="ORF">Ahy_A09g044965</name>
</gene>
<dbReference type="Pfam" id="PF00012">
    <property type="entry name" value="HSP70"/>
    <property type="match status" value="1"/>
</dbReference>
<dbReference type="Gene3D" id="3.80.10.10">
    <property type="entry name" value="Ribonuclease Inhibitor"/>
    <property type="match status" value="2"/>
</dbReference>
<evidence type="ECO:0000313" key="3">
    <source>
        <dbReference type="EMBL" id="RYR39430.1"/>
    </source>
</evidence>
<dbReference type="InterPro" id="IPR032675">
    <property type="entry name" value="LRR_dom_sf"/>
</dbReference>
<protein>
    <submittedName>
        <fullName evidence="3">Uncharacterized protein</fullName>
    </submittedName>
</protein>
<dbReference type="PANTHER" id="PTHR45752">
    <property type="entry name" value="LEUCINE-RICH REPEAT-CONTAINING"/>
    <property type="match status" value="1"/>
</dbReference>
<dbReference type="AlphaFoldDB" id="A0A445BL84"/>
<dbReference type="SUPFAM" id="SSF52058">
    <property type="entry name" value="L domain-like"/>
    <property type="match status" value="1"/>
</dbReference>
<keyword evidence="1" id="KW-0547">Nucleotide-binding</keyword>
<dbReference type="InterPro" id="IPR050715">
    <property type="entry name" value="LRR-SigEffector_domain"/>
</dbReference>
<dbReference type="EMBL" id="SDMP01000009">
    <property type="protein sequence ID" value="RYR39430.1"/>
    <property type="molecule type" value="Genomic_DNA"/>
</dbReference>
<evidence type="ECO:0000256" key="1">
    <source>
        <dbReference type="ARBA" id="ARBA00022741"/>
    </source>
</evidence>
<dbReference type="InterPro" id="IPR001611">
    <property type="entry name" value="Leu-rich_rpt"/>
</dbReference>
<dbReference type="Gene3D" id="3.30.420.40">
    <property type="match status" value="1"/>
</dbReference>
<keyword evidence="4" id="KW-1185">Reference proteome</keyword>
<dbReference type="Gene3D" id="3.90.640.10">
    <property type="entry name" value="Actin, Chain A, domain 4"/>
    <property type="match status" value="1"/>
</dbReference>
<name>A0A445BL84_ARAHY</name>
<dbReference type="STRING" id="3818.A0A445BL84"/>